<gene>
    <name evidence="2" type="ORF">V6N11_070500</name>
</gene>
<name>A0ABR2QF70_9ROSI</name>
<reference evidence="2 3" key="1">
    <citation type="journal article" date="2024" name="G3 (Bethesda)">
        <title>Genome assembly of Hibiscus sabdariffa L. provides insights into metabolisms of medicinal natural products.</title>
        <authorList>
            <person name="Kim T."/>
        </authorList>
    </citation>
    <scope>NUCLEOTIDE SEQUENCE [LARGE SCALE GENOMIC DNA]</scope>
    <source>
        <strain evidence="2">TK-2024</strain>
        <tissue evidence="2">Old leaves</tissue>
    </source>
</reference>
<protein>
    <recommendedName>
        <fullName evidence="1">KIB1-4 beta-propeller domain-containing protein</fullName>
    </recommendedName>
</protein>
<comment type="caution">
    <text evidence="2">The sequence shown here is derived from an EMBL/GenBank/DDBJ whole genome shotgun (WGS) entry which is preliminary data.</text>
</comment>
<sequence length="90" mass="10211">MEMKRLGDSGFFTGDHISLSRLASDVLGCQPSCIYFTDDHLDVRWCSWGRHFGVCKMETVSFMPFYAVDDARLAEIARQASNFDCSILYA</sequence>
<evidence type="ECO:0000259" key="1">
    <source>
        <dbReference type="Pfam" id="PF03478"/>
    </source>
</evidence>
<dbReference type="EMBL" id="JBBPBN010000040">
    <property type="protein sequence ID" value="KAK8999326.1"/>
    <property type="molecule type" value="Genomic_DNA"/>
</dbReference>
<accession>A0ABR2QF70</accession>
<dbReference type="InterPro" id="IPR005174">
    <property type="entry name" value="KIB1-4_b-propeller"/>
</dbReference>
<evidence type="ECO:0000313" key="3">
    <source>
        <dbReference type="Proteomes" id="UP001396334"/>
    </source>
</evidence>
<evidence type="ECO:0000313" key="2">
    <source>
        <dbReference type="EMBL" id="KAK8999326.1"/>
    </source>
</evidence>
<feature type="domain" description="KIB1-4 beta-propeller" evidence="1">
    <location>
        <begin position="2"/>
        <end position="42"/>
    </location>
</feature>
<proteinExistence type="predicted"/>
<organism evidence="2 3">
    <name type="scientific">Hibiscus sabdariffa</name>
    <name type="common">roselle</name>
    <dbReference type="NCBI Taxonomy" id="183260"/>
    <lineage>
        <taxon>Eukaryota</taxon>
        <taxon>Viridiplantae</taxon>
        <taxon>Streptophyta</taxon>
        <taxon>Embryophyta</taxon>
        <taxon>Tracheophyta</taxon>
        <taxon>Spermatophyta</taxon>
        <taxon>Magnoliopsida</taxon>
        <taxon>eudicotyledons</taxon>
        <taxon>Gunneridae</taxon>
        <taxon>Pentapetalae</taxon>
        <taxon>rosids</taxon>
        <taxon>malvids</taxon>
        <taxon>Malvales</taxon>
        <taxon>Malvaceae</taxon>
        <taxon>Malvoideae</taxon>
        <taxon>Hibiscus</taxon>
    </lineage>
</organism>
<dbReference type="Pfam" id="PF03478">
    <property type="entry name" value="Beta-prop_KIB1-4"/>
    <property type="match status" value="1"/>
</dbReference>
<keyword evidence="3" id="KW-1185">Reference proteome</keyword>
<dbReference type="Proteomes" id="UP001396334">
    <property type="component" value="Unassembled WGS sequence"/>
</dbReference>